<name>A0A409XVW7_PSICY</name>
<organism evidence="2 3">
    <name type="scientific">Psilocybe cyanescens</name>
    <dbReference type="NCBI Taxonomy" id="93625"/>
    <lineage>
        <taxon>Eukaryota</taxon>
        <taxon>Fungi</taxon>
        <taxon>Dikarya</taxon>
        <taxon>Basidiomycota</taxon>
        <taxon>Agaricomycotina</taxon>
        <taxon>Agaricomycetes</taxon>
        <taxon>Agaricomycetidae</taxon>
        <taxon>Agaricales</taxon>
        <taxon>Agaricineae</taxon>
        <taxon>Strophariaceae</taxon>
        <taxon>Psilocybe</taxon>
    </lineage>
</organism>
<dbReference type="InParanoid" id="A0A409XVW7"/>
<reference evidence="2 3" key="1">
    <citation type="journal article" date="2018" name="Evol. Lett.">
        <title>Horizontal gene cluster transfer increased hallucinogenic mushroom diversity.</title>
        <authorList>
            <person name="Reynolds H.T."/>
            <person name="Vijayakumar V."/>
            <person name="Gluck-Thaler E."/>
            <person name="Korotkin H.B."/>
            <person name="Matheny P.B."/>
            <person name="Slot J.C."/>
        </authorList>
    </citation>
    <scope>NUCLEOTIDE SEQUENCE [LARGE SCALE GENOMIC DNA]</scope>
    <source>
        <strain evidence="2 3">2631</strain>
    </source>
</reference>
<dbReference type="STRING" id="93625.A0A409XVW7"/>
<evidence type="ECO:0000313" key="2">
    <source>
        <dbReference type="EMBL" id="PPQ94890.1"/>
    </source>
</evidence>
<proteinExistence type="predicted"/>
<evidence type="ECO:0000256" key="1">
    <source>
        <dbReference type="SAM" id="MobiDB-lite"/>
    </source>
</evidence>
<dbReference type="AlphaFoldDB" id="A0A409XVW7"/>
<feature type="compositionally biased region" description="Low complexity" evidence="1">
    <location>
        <begin position="158"/>
        <end position="187"/>
    </location>
</feature>
<sequence>MTVFSHFDGPWDGQCDSSGVGYLSPSPPCLVSSLNNPISHLSPISSSHAHLFPTLCPFGLPSSLFSRFSPPLPSSPLHSLTPFQSHSHSKVPLQTCTSSIIKDINNLSSKDFHPLLGHSFISHKVASLHSFPDSAPSDFFSAHDPPVSSYTEPPPASNSPSIPSSSSSILPSSRPRSLLPRCRGLPAHSPPSNPFHPPVPAALRLATWSSPYDLRTWVLMASTHPPSVVNDAYSLVADSLSANTRSTYTAGVKCFIEFCDEKGISEDARMPVSTIMLTAFVKWASG</sequence>
<comment type="caution">
    <text evidence="2">The sequence shown here is derived from an EMBL/GenBank/DDBJ whole genome shotgun (WGS) entry which is preliminary data.</text>
</comment>
<feature type="region of interest" description="Disordered" evidence="1">
    <location>
        <begin position="142"/>
        <end position="193"/>
    </location>
</feature>
<protein>
    <submittedName>
        <fullName evidence="2">Uncharacterized protein</fullName>
    </submittedName>
</protein>
<dbReference type="OrthoDB" id="2506773at2759"/>
<evidence type="ECO:0000313" key="3">
    <source>
        <dbReference type="Proteomes" id="UP000283269"/>
    </source>
</evidence>
<dbReference type="Proteomes" id="UP000283269">
    <property type="component" value="Unassembled WGS sequence"/>
</dbReference>
<gene>
    <name evidence="2" type="ORF">CVT25_004379</name>
</gene>
<dbReference type="EMBL" id="NHYD01000200">
    <property type="protein sequence ID" value="PPQ94890.1"/>
    <property type="molecule type" value="Genomic_DNA"/>
</dbReference>
<keyword evidence="3" id="KW-1185">Reference proteome</keyword>
<accession>A0A409XVW7</accession>